<name>A0ABN1A747_9BACI</name>
<reference evidence="1 2" key="1">
    <citation type="journal article" date="2019" name="Int. J. Syst. Evol. Microbiol.">
        <title>The Global Catalogue of Microorganisms (GCM) 10K type strain sequencing project: providing services to taxonomists for standard genome sequencing and annotation.</title>
        <authorList>
            <consortium name="The Broad Institute Genomics Platform"/>
            <consortium name="The Broad Institute Genome Sequencing Center for Infectious Disease"/>
            <person name="Wu L."/>
            <person name="Ma J."/>
        </authorList>
    </citation>
    <scope>NUCLEOTIDE SEQUENCE [LARGE SCALE GENOMIC DNA]</scope>
    <source>
        <strain evidence="1 2">JCM 14193</strain>
    </source>
</reference>
<proteinExistence type="predicted"/>
<organism evidence="1 2">
    <name type="scientific">Alkalibacillus silvisoli</name>
    <dbReference type="NCBI Taxonomy" id="392823"/>
    <lineage>
        <taxon>Bacteria</taxon>
        <taxon>Bacillati</taxon>
        <taxon>Bacillota</taxon>
        <taxon>Bacilli</taxon>
        <taxon>Bacillales</taxon>
        <taxon>Bacillaceae</taxon>
        <taxon>Alkalibacillus</taxon>
    </lineage>
</organism>
<comment type="caution">
    <text evidence="1">The sequence shown here is derived from an EMBL/GenBank/DDBJ whole genome shotgun (WGS) entry which is preliminary data.</text>
</comment>
<evidence type="ECO:0000313" key="1">
    <source>
        <dbReference type="EMBL" id="GAA0469096.1"/>
    </source>
</evidence>
<sequence length="60" mass="6911">MPMKELDIDQLHNLVRSMRTFVFILSAKISLGEARGRVSCFLILPKPMQKYSEKCIEIGQ</sequence>
<dbReference type="Proteomes" id="UP001500740">
    <property type="component" value="Unassembled WGS sequence"/>
</dbReference>
<protein>
    <submittedName>
        <fullName evidence="1">Uncharacterized protein</fullName>
    </submittedName>
</protein>
<gene>
    <name evidence="1" type="ORF">GCM10008935_26160</name>
</gene>
<accession>A0ABN1A747</accession>
<keyword evidence="2" id="KW-1185">Reference proteome</keyword>
<dbReference type="EMBL" id="BAAACZ010000026">
    <property type="protein sequence ID" value="GAA0469096.1"/>
    <property type="molecule type" value="Genomic_DNA"/>
</dbReference>
<evidence type="ECO:0000313" key="2">
    <source>
        <dbReference type="Proteomes" id="UP001500740"/>
    </source>
</evidence>